<reference evidence="1" key="2">
    <citation type="submission" date="2021-04" db="EMBL/GenBank/DDBJ databases">
        <authorList>
            <person name="Gilroy R."/>
        </authorList>
    </citation>
    <scope>NUCLEOTIDE SEQUENCE</scope>
    <source>
        <strain evidence="1">ChiBcec8-13705</strain>
    </source>
</reference>
<evidence type="ECO:0000313" key="1">
    <source>
        <dbReference type="EMBL" id="HJB41335.1"/>
    </source>
</evidence>
<dbReference type="EMBL" id="DWYG01000026">
    <property type="protein sequence ID" value="HJB41335.1"/>
    <property type="molecule type" value="Genomic_DNA"/>
</dbReference>
<dbReference type="AlphaFoldDB" id="A0A9D2M5T9"/>
<gene>
    <name evidence="1" type="ORF">H9945_02435</name>
</gene>
<proteinExistence type="predicted"/>
<protein>
    <submittedName>
        <fullName evidence="1">Stage III sporulation protein AB</fullName>
    </submittedName>
</protein>
<name>A0A9D2M5T9_9FIRM</name>
<comment type="caution">
    <text evidence="1">The sequence shown here is derived from an EMBL/GenBank/DDBJ whole genome shotgun (WGS) entry which is preliminary data.</text>
</comment>
<accession>A0A9D2M5T9</accession>
<organism evidence="1 2">
    <name type="scientific">Candidatus Gemmiger avicola</name>
    <dbReference type="NCBI Taxonomy" id="2838605"/>
    <lineage>
        <taxon>Bacteria</taxon>
        <taxon>Bacillati</taxon>
        <taxon>Bacillota</taxon>
        <taxon>Clostridia</taxon>
        <taxon>Eubacteriales</taxon>
        <taxon>Gemmiger</taxon>
    </lineage>
</organism>
<sequence>MIGWCKLCGGALLVLVGTAGGWCAWLQKWERWQRLNQFGRLLSYLLDAIRYRALPGAVLLVTAAGRPEFASLRLEGCRSFSEIPLPPDLKEALGVDWAASLAEIEAAPQQTACRTLAYLVAECRKAEQEAARNAAQVRRLYLPLGGSLGLMAAILLV</sequence>
<dbReference type="Proteomes" id="UP000886803">
    <property type="component" value="Unassembled WGS sequence"/>
</dbReference>
<evidence type="ECO:0000313" key="2">
    <source>
        <dbReference type="Proteomes" id="UP000886803"/>
    </source>
</evidence>
<reference evidence="1" key="1">
    <citation type="journal article" date="2021" name="PeerJ">
        <title>Extensive microbial diversity within the chicken gut microbiome revealed by metagenomics and culture.</title>
        <authorList>
            <person name="Gilroy R."/>
            <person name="Ravi A."/>
            <person name="Getino M."/>
            <person name="Pursley I."/>
            <person name="Horton D.L."/>
            <person name="Alikhan N.F."/>
            <person name="Baker D."/>
            <person name="Gharbi K."/>
            <person name="Hall N."/>
            <person name="Watson M."/>
            <person name="Adriaenssens E.M."/>
            <person name="Foster-Nyarko E."/>
            <person name="Jarju S."/>
            <person name="Secka A."/>
            <person name="Antonio M."/>
            <person name="Oren A."/>
            <person name="Chaudhuri R.R."/>
            <person name="La Ragione R."/>
            <person name="Hildebrand F."/>
            <person name="Pallen M.J."/>
        </authorList>
    </citation>
    <scope>NUCLEOTIDE SEQUENCE</scope>
    <source>
        <strain evidence="1">ChiBcec8-13705</strain>
    </source>
</reference>